<sequence length="651" mass="72092">MKKLISLCLAAATLVSSCFSVAAAADDHATETAEVSEVQQTEAAIDDGTAADEEFVGTVTNDDGAAEPEAEVTESVSADETVEEDLMEQYNNPILTPEEAERGRAYEERLRSEMEAEGAAGEVSLFDTDMPTYAQYLADWEYKDGEGKGYNLYAKDLSLPYRSYVETRRYDATFNGLLTAWRIATFELSDIQDFSTKEIGFYESILYDILYQGIDTTSIAGSLEKGLDTLYASSVKDMAEYQGMSAASFLKRSIKELDQSAQDTLKETISQSKYYEDVFGAVSDIGTLLTYADTVEEIVYKIAKAQVISENNNETAKILIRMKDSTTSPAMQYALTNMIAICSEVVSEESVIAMIVSNDGTDLILKESLDFVWDGVLDHLGTAGIAVSAGQAAGKILTDFLFSTDAEIEMYYELCALYDFEDVLKSALFSFESSYRSSASDANASVFMQAYKMLLQTHLLGIKGSQDYLDSYYKNGLVNQILLLFREDEYEEYKEQLESIKECIEDKISFLEVTAYNMYVEEFNLSNADDIIALEVEPEKYTEEQKDEILSNTQALSYKLGNITITDGMTMTEDIETYGSVYLKGGILDINGHTLDIGGDFIIANGTAVDTAGETHYVAADARIRMTDYRDKVIVNGDFITYGEDHSGCLT</sequence>
<dbReference type="EMBL" id="DVNB01000084">
    <property type="protein sequence ID" value="HIU57757.1"/>
    <property type="molecule type" value="Genomic_DNA"/>
</dbReference>
<dbReference type="Proteomes" id="UP000824109">
    <property type="component" value="Unassembled WGS sequence"/>
</dbReference>
<keyword evidence="2" id="KW-0732">Signal</keyword>
<name>A0A9D1SFH0_9FIRM</name>
<evidence type="ECO:0000313" key="3">
    <source>
        <dbReference type="EMBL" id="HIU57757.1"/>
    </source>
</evidence>
<feature type="coiled-coil region" evidence="1">
    <location>
        <begin position="487"/>
        <end position="514"/>
    </location>
</feature>
<accession>A0A9D1SFH0</accession>
<evidence type="ECO:0000313" key="4">
    <source>
        <dbReference type="Proteomes" id="UP000824109"/>
    </source>
</evidence>
<reference evidence="3" key="2">
    <citation type="journal article" date="2021" name="PeerJ">
        <title>Extensive microbial diversity within the chicken gut microbiome revealed by metagenomics and culture.</title>
        <authorList>
            <person name="Gilroy R."/>
            <person name="Ravi A."/>
            <person name="Getino M."/>
            <person name="Pursley I."/>
            <person name="Horton D.L."/>
            <person name="Alikhan N.F."/>
            <person name="Baker D."/>
            <person name="Gharbi K."/>
            <person name="Hall N."/>
            <person name="Watson M."/>
            <person name="Adriaenssens E.M."/>
            <person name="Foster-Nyarko E."/>
            <person name="Jarju S."/>
            <person name="Secka A."/>
            <person name="Antonio M."/>
            <person name="Oren A."/>
            <person name="Chaudhuri R.R."/>
            <person name="La Ragione R."/>
            <person name="Hildebrand F."/>
            <person name="Pallen M.J."/>
        </authorList>
    </citation>
    <scope>NUCLEOTIDE SEQUENCE</scope>
    <source>
        <strain evidence="3">USAMLcec3-3695</strain>
    </source>
</reference>
<feature type="signal peptide" evidence="2">
    <location>
        <begin position="1"/>
        <end position="24"/>
    </location>
</feature>
<comment type="caution">
    <text evidence="3">The sequence shown here is derived from an EMBL/GenBank/DDBJ whole genome shotgun (WGS) entry which is preliminary data.</text>
</comment>
<evidence type="ECO:0000256" key="2">
    <source>
        <dbReference type="SAM" id="SignalP"/>
    </source>
</evidence>
<proteinExistence type="predicted"/>
<reference evidence="3" key="1">
    <citation type="submission" date="2020-10" db="EMBL/GenBank/DDBJ databases">
        <authorList>
            <person name="Gilroy R."/>
        </authorList>
    </citation>
    <scope>NUCLEOTIDE SEQUENCE</scope>
    <source>
        <strain evidence="3">USAMLcec3-3695</strain>
    </source>
</reference>
<gene>
    <name evidence="3" type="ORF">IAA61_08120</name>
</gene>
<protein>
    <submittedName>
        <fullName evidence="3">Uncharacterized protein</fullName>
    </submittedName>
</protein>
<dbReference type="PROSITE" id="PS51257">
    <property type="entry name" value="PROKAR_LIPOPROTEIN"/>
    <property type="match status" value="1"/>
</dbReference>
<feature type="chain" id="PRO_5039109991" evidence="2">
    <location>
        <begin position="25"/>
        <end position="651"/>
    </location>
</feature>
<keyword evidence="1" id="KW-0175">Coiled coil</keyword>
<organism evidence="3 4">
    <name type="scientific">Candidatus Ornithomonoglobus merdipullorum</name>
    <dbReference type="NCBI Taxonomy" id="2840895"/>
    <lineage>
        <taxon>Bacteria</taxon>
        <taxon>Bacillati</taxon>
        <taxon>Bacillota</taxon>
        <taxon>Clostridia</taxon>
        <taxon>Candidatus Ornithomonoglobus</taxon>
    </lineage>
</organism>
<feature type="non-terminal residue" evidence="3">
    <location>
        <position position="651"/>
    </location>
</feature>
<evidence type="ECO:0000256" key="1">
    <source>
        <dbReference type="SAM" id="Coils"/>
    </source>
</evidence>
<dbReference type="AlphaFoldDB" id="A0A9D1SFH0"/>